<evidence type="ECO:0000256" key="3">
    <source>
        <dbReference type="ARBA" id="ARBA00023163"/>
    </source>
</evidence>
<dbReference type="PANTHER" id="PTHR33154:SF18">
    <property type="entry name" value="ARSENICAL RESISTANCE OPERON REPRESSOR"/>
    <property type="match status" value="1"/>
</dbReference>
<sequence>MLEASALVFKALSDPARLKILAHLAQNQNPDGACCGPQPGLCACDLETVTGLSQPTVSHHMKCLVSVHLVKGEKRGKWMYYRIDPRGFALIKTFLPTIGG</sequence>
<dbReference type="GO" id="GO:0003700">
    <property type="term" value="F:DNA-binding transcription factor activity"/>
    <property type="evidence" value="ECO:0007669"/>
    <property type="project" value="InterPro"/>
</dbReference>
<dbReference type="InterPro" id="IPR051081">
    <property type="entry name" value="HTH_MetalResp_TranReg"/>
</dbReference>
<dbReference type="InterPro" id="IPR001845">
    <property type="entry name" value="HTH_ArsR_DNA-bd_dom"/>
</dbReference>
<dbReference type="Gene3D" id="1.10.10.10">
    <property type="entry name" value="Winged helix-like DNA-binding domain superfamily/Winged helix DNA-binding domain"/>
    <property type="match status" value="1"/>
</dbReference>
<dbReference type="InterPro" id="IPR011991">
    <property type="entry name" value="ArsR-like_HTH"/>
</dbReference>
<dbReference type="Proteomes" id="UP000321197">
    <property type="component" value="Unassembled WGS sequence"/>
</dbReference>
<evidence type="ECO:0000259" key="4">
    <source>
        <dbReference type="PROSITE" id="PS50987"/>
    </source>
</evidence>
<evidence type="ECO:0000313" key="6">
    <source>
        <dbReference type="Proteomes" id="UP000321197"/>
    </source>
</evidence>
<comment type="caution">
    <text evidence="5">The sequence shown here is derived from an EMBL/GenBank/DDBJ whole genome shotgun (WGS) entry which is preliminary data.</text>
</comment>
<keyword evidence="3" id="KW-0804">Transcription</keyword>
<dbReference type="InterPro" id="IPR018334">
    <property type="entry name" value="ArsR_HTH"/>
</dbReference>
<dbReference type="CDD" id="cd00090">
    <property type="entry name" value="HTH_ARSR"/>
    <property type="match status" value="1"/>
</dbReference>
<dbReference type="AlphaFoldDB" id="A0A511R3M2"/>
<dbReference type="GO" id="GO:0003677">
    <property type="term" value="F:DNA binding"/>
    <property type="evidence" value="ECO:0007669"/>
    <property type="project" value="UniProtKB-KW"/>
</dbReference>
<evidence type="ECO:0000256" key="2">
    <source>
        <dbReference type="ARBA" id="ARBA00023125"/>
    </source>
</evidence>
<dbReference type="EMBL" id="BJXL01000084">
    <property type="protein sequence ID" value="GEM84211.1"/>
    <property type="molecule type" value="Genomic_DNA"/>
</dbReference>
<dbReference type="PROSITE" id="PS50987">
    <property type="entry name" value="HTH_ARSR_2"/>
    <property type="match status" value="1"/>
</dbReference>
<dbReference type="PANTHER" id="PTHR33154">
    <property type="entry name" value="TRANSCRIPTIONAL REGULATOR, ARSR FAMILY"/>
    <property type="match status" value="1"/>
</dbReference>
<evidence type="ECO:0000256" key="1">
    <source>
        <dbReference type="ARBA" id="ARBA00023015"/>
    </source>
</evidence>
<feature type="domain" description="HTH arsR-type" evidence="4">
    <location>
        <begin position="1"/>
        <end position="100"/>
    </location>
</feature>
<protein>
    <recommendedName>
        <fullName evidence="4">HTH arsR-type domain-containing protein</fullName>
    </recommendedName>
</protein>
<name>A0A511R3M2_9DEIN</name>
<evidence type="ECO:0000313" key="5">
    <source>
        <dbReference type="EMBL" id="GEM84211.1"/>
    </source>
</evidence>
<dbReference type="InterPro" id="IPR036388">
    <property type="entry name" value="WH-like_DNA-bd_sf"/>
</dbReference>
<accession>A0A511R3M2</accession>
<dbReference type="SMART" id="SM00418">
    <property type="entry name" value="HTH_ARSR"/>
    <property type="match status" value="1"/>
</dbReference>
<gene>
    <name evidence="5" type="ORF">MHY01S_23770</name>
</gene>
<organism evidence="5 6">
    <name type="scientific">Meiothermus hypogaeus NBRC 106114</name>
    <dbReference type="NCBI Taxonomy" id="1227553"/>
    <lineage>
        <taxon>Bacteria</taxon>
        <taxon>Thermotogati</taxon>
        <taxon>Deinococcota</taxon>
        <taxon>Deinococci</taxon>
        <taxon>Thermales</taxon>
        <taxon>Thermaceae</taxon>
        <taxon>Meiothermus</taxon>
    </lineage>
</organism>
<dbReference type="InterPro" id="IPR036390">
    <property type="entry name" value="WH_DNA-bd_sf"/>
</dbReference>
<dbReference type="Pfam" id="PF01022">
    <property type="entry name" value="HTH_5"/>
    <property type="match status" value="1"/>
</dbReference>
<dbReference type="SUPFAM" id="SSF46785">
    <property type="entry name" value="Winged helix' DNA-binding domain"/>
    <property type="match status" value="1"/>
</dbReference>
<keyword evidence="1" id="KW-0805">Transcription regulation</keyword>
<keyword evidence="2" id="KW-0238">DNA-binding</keyword>
<dbReference type="PROSITE" id="PS00846">
    <property type="entry name" value="HTH_ARSR_1"/>
    <property type="match status" value="1"/>
</dbReference>
<dbReference type="NCBIfam" id="NF033788">
    <property type="entry name" value="HTH_metalloreg"/>
    <property type="match status" value="1"/>
</dbReference>
<reference evidence="5 6" key="1">
    <citation type="submission" date="2019-07" db="EMBL/GenBank/DDBJ databases">
        <title>Whole genome shotgun sequence of Meiothermus hypogaeus NBRC 106114.</title>
        <authorList>
            <person name="Hosoyama A."/>
            <person name="Uohara A."/>
            <person name="Ohji S."/>
            <person name="Ichikawa N."/>
        </authorList>
    </citation>
    <scope>NUCLEOTIDE SEQUENCE [LARGE SCALE GENOMIC DNA]</scope>
    <source>
        <strain evidence="5 6">NBRC 106114</strain>
    </source>
</reference>
<proteinExistence type="predicted"/>